<keyword evidence="10" id="KW-1185">Reference proteome</keyword>
<dbReference type="GO" id="GO:0030001">
    <property type="term" value="P:metal ion transport"/>
    <property type="evidence" value="ECO:0007669"/>
    <property type="project" value="UniProtKB-ARBA"/>
</dbReference>
<accession>A0A918S9D2</accession>
<feature type="transmembrane region" description="Helical" evidence="8">
    <location>
        <begin position="41"/>
        <end position="60"/>
    </location>
</feature>
<feature type="transmembrane region" description="Helical" evidence="8">
    <location>
        <begin position="404"/>
        <end position="426"/>
    </location>
</feature>
<dbReference type="Pfam" id="PF02386">
    <property type="entry name" value="TrkH"/>
    <property type="match status" value="1"/>
</dbReference>
<feature type="transmembrane region" description="Helical" evidence="8">
    <location>
        <begin position="296"/>
        <end position="327"/>
    </location>
</feature>
<evidence type="ECO:0000313" key="9">
    <source>
        <dbReference type="EMBL" id="GHA29975.1"/>
    </source>
</evidence>
<feature type="transmembrane region" description="Helical" evidence="8">
    <location>
        <begin position="188"/>
        <end position="209"/>
    </location>
</feature>
<keyword evidence="2" id="KW-0813">Transport</keyword>
<keyword evidence="6" id="KW-0406">Ion transport</keyword>
<reference evidence="9" key="1">
    <citation type="journal article" date="2014" name="Int. J. Syst. Evol. Microbiol.">
        <title>Complete genome sequence of Corynebacterium casei LMG S-19264T (=DSM 44701T), isolated from a smear-ripened cheese.</title>
        <authorList>
            <consortium name="US DOE Joint Genome Institute (JGI-PGF)"/>
            <person name="Walter F."/>
            <person name="Albersmeier A."/>
            <person name="Kalinowski J."/>
            <person name="Ruckert C."/>
        </authorList>
    </citation>
    <scope>NUCLEOTIDE SEQUENCE</scope>
    <source>
        <strain evidence="9">KCTC 32437</strain>
    </source>
</reference>
<keyword evidence="4 8" id="KW-0812">Transmembrane</keyword>
<dbReference type="RefSeq" id="WP_189426268.1">
    <property type="nucleotide sequence ID" value="NZ_BMZE01000003.1"/>
</dbReference>
<feature type="transmembrane region" description="Helical" evidence="8">
    <location>
        <begin position="348"/>
        <end position="367"/>
    </location>
</feature>
<evidence type="ECO:0000256" key="1">
    <source>
        <dbReference type="ARBA" id="ARBA00004651"/>
    </source>
</evidence>
<comment type="caution">
    <text evidence="9">The sequence shown here is derived from an EMBL/GenBank/DDBJ whole genome shotgun (WGS) entry which is preliminary data.</text>
</comment>
<evidence type="ECO:0000256" key="7">
    <source>
        <dbReference type="ARBA" id="ARBA00023136"/>
    </source>
</evidence>
<dbReference type="PANTHER" id="PTHR32024:SF1">
    <property type="entry name" value="KTR SYSTEM POTASSIUM UPTAKE PROTEIN B"/>
    <property type="match status" value="1"/>
</dbReference>
<feature type="transmembrane region" description="Helical" evidence="8">
    <location>
        <begin position="72"/>
        <end position="96"/>
    </location>
</feature>
<feature type="transmembrane region" description="Helical" evidence="8">
    <location>
        <begin position="229"/>
        <end position="246"/>
    </location>
</feature>
<keyword evidence="7 8" id="KW-0472">Membrane</keyword>
<comment type="subcellular location">
    <subcellularLocation>
        <location evidence="1">Cell membrane</location>
        <topology evidence="1">Multi-pass membrane protein</topology>
    </subcellularLocation>
</comment>
<feature type="transmembrane region" description="Helical" evidence="8">
    <location>
        <begin position="12"/>
        <end position="29"/>
    </location>
</feature>
<dbReference type="EMBL" id="BMZE01000003">
    <property type="protein sequence ID" value="GHA29975.1"/>
    <property type="molecule type" value="Genomic_DNA"/>
</dbReference>
<dbReference type="InterPro" id="IPR003445">
    <property type="entry name" value="Cat_transpt"/>
</dbReference>
<evidence type="ECO:0000256" key="5">
    <source>
        <dbReference type="ARBA" id="ARBA00022989"/>
    </source>
</evidence>
<evidence type="ECO:0000256" key="8">
    <source>
        <dbReference type="SAM" id="Phobius"/>
    </source>
</evidence>
<dbReference type="GO" id="GO:0008324">
    <property type="term" value="F:monoatomic cation transmembrane transporter activity"/>
    <property type="evidence" value="ECO:0007669"/>
    <property type="project" value="InterPro"/>
</dbReference>
<dbReference type="Proteomes" id="UP000646579">
    <property type="component" value="Unassembled WGS sequence"/>
</dbReference>
<feature type="transmembrane region" description="Helical" evidence="8">
    <location>
        <begin position="117"/>
        <end position="142"/>
    </location>
</feature>
<evidence type="ECO:0000256" key="4">
    <source>
        <dbReference type="ARBA" id="ARBA00022692"/>
    </source>
</evidence>
<dbReference type="PANTHER" id="PTHR32024">
    <property type="entry name" value="TRK SYSTEM POTASSIUM UPTAKE PROTEIN TRKG-RELATED"/>
    <property type="match status" value="1"/>
</dbReference>
<evidence type="ECO:0000256" key="2">
    <source>
        <dbReference type="ARBA" id="ARBA00022448"/>
    </source>
</evidence>
<proteinExistence type="predicted"/>
<protein>
    <submittedName>
        <fullName evidence="9">Potassium transporter Trk</fullName>
    </submittedName>
</protein>
<sequence length="443" mass="46952">MRSSLQQPARLVPLAFVAAITVGTVLLLLPIARTGPGGTDLITALFTATSAVCVTGLIIVDTSSYWTPFGQAVILALIQVGGFGIMTGSTLLGVLISRRLGLRTRIIAQAETRTLDLGDVTAVLRIILIATLLVELAVWGALAARLHWGYAEAWPIAIWHGLFHSISAFNNAGFSTYADSLMRFSDDWLVLGSIMVAVIIGGIGFPVLVDLRRTFRRPGRWSLHTKITLLGTAALIGVGTITVLGYESAAGGLFDPLTISERLLDALFHSVMTRTAGFNSIDIGALQTETLMLTNILMFIGGGSAGTAGGIKVSTALVLILAVWAQIRGEADTTAFGRRVSADILRQALTLIVLAMIAISLGTLHLLSVTTFSLEQVLFETISAFATVGLSTGITADLPPSAELTLVTLMFLGRVGTITVATGLALKRSQRPYRFPEERPIVG</sequence>
<organism evidence="9 10">
    <name type="scientific">Devosia pacifica</name>
    <dbReference type="NCBI Taxonomy" id="1335967"/>
    <lineage>
        <taxon>Bacteria</taxon>
        <taxon>Pseudomonadati</taxon>
        <taxon>Pseudomonadota</taxon>
        <taxon>Alphaproteobacteria</taxon>
        <taxon>Hyphomicrobiales</taxon>
        <taxon>Devosiaceae</taxon>
        <taxon>Devosia</taxon>
    </lineage>
</organism>
<evidence type="ECO:0000313" key="10">
    <source>
        <dbReference type="Proteomes" id="UP000646579"/>
    </source>
</evidence>
<gene>
    <name evidence="9" type="ORF">GCM10007989_27060</name>
</gene>
<reference evidence="9" key="2">
    <citation type="submission" date="2020-09" db="EMBL/GenBank/DDBJ databases">
        <authorList>
            <person name="Sun Q."/>
            <person name="Kim S."/>
        </authorList>
    </citation>
    <scope>NUCLEOTIDE SEQUENCE</scope>
    <source>
        <strain evidence="9">KCTC 32437</strain>
    </source>
</reference>
<dbReference type="GO" id="GO:0005886">
    <property type="term" value="C:plasma membrane"/>
    <property type="evidence" value="ECO:0007669"/>
    <property type="project" value="UniProtKB-SubCell"/>
</dbReference>
<dbReference type="AlphaFoldDB" id="A0A918S9D2"/>
<evidence type="ECO:0000256" key="6">
    <source>
        <dbReference type="ARBA" id="ARBA00023065"/>
    </source>
</evidence>
<keyword evidence="3" id="KW-1003">Cell membrane</keyword>
<name>A0A918S9D2_9HYPH</name>
<evidence type="ECO:0000256" key="3">
    <source>
        <dbReference type="ARBA" id="ARBA00022475"/>
    </source>
</evidence>
<keyword evidence="5 8" id="KW-1133">Transmembrane helix</keyword>